<dbReference type="PROSITE" id="PS51935">
    <property type="entry name" value="NLPC_P60"/>
    <property type="match status" value="1"/>
</dbReference>
<dbReference type="GO" id="GO:0006508">
    <property type="term" value="P:proteolysis"/>
    <property type="evidence" value="ECO:0007669"/>
    <property type="project" value="UniProtKB-KW"/>
</dbReference>
<keyword evidence="5" id="KW-0175">Coiled coil</keyword>
<dbReference type="Proteomes" id="UP000282674">
    <property type="component" value="Unassembled WGS sequence"/>
</dbReference>
<feature type="domain" description="NlpC/P60" evidence="7">
    <location>
        <begin position="202"/>
        <end position="319"/>
    </location>
</feature>
<keyword evidence="4" id="KW-0788">Thiol protease</keyword>
<dbReference type="GO" id="GO:0008234">
    <property type="term" value="F:cysteine-type peptidase activity"/>
    <property type="evidence" value="ECO:0007669"/>
    <property type="project" value="UniProtKB-KW"/>
</dbReference>
<evidence type="ECO:0000259" key="7">
    <source>
        <dbReference type="PROSITE" id="PS51935"/>
    </source>
</evidence>
<dbReference type="InterPro" id="IPR051202">
    <property type="entry name" value="Peptidase_C40"/>
</dbReference>
<dbReference type="OrthoDB" id="3209655at2"/>
<dbReference type="Gene3D" id="3.90.1720.10">
    <property type="entry name" value="endopeptidase domain like (from Nostoc punctiforme)"/>
    <property type="match status" value="1"/>
</dbReference>
<feature type="region of interest" description="Disordered" evidence="6">
    <location>
        <begin position="1"/>
        <end position="23"/>
    </location>
</feature>
<evidence type="ECO:0000256" key="2">
    <source>
        <dbReference type="ARBA" id="ARBA00022670"/>
    </source>
</evidence>
<evidence type="ECO:0000256" key="1">
    <source>
        <dbReference type="ARBA" id="ARBA00007074"/>
    </source>
</evidence>
<organism evidence="8 9">
    <name type="scientific">Actinomadura harenae</name>
    <dbReference type="NCBI Taxonomy" id="2483351"/>
    <lineage>
        <taxon>Bacteria</taxon>
        <taxon>Bacillati</taxon>
        <taxon>Actinomycetota</taxon>
        <taxon>Actinomycetes</taxon>
        <taxon>Streptosporangiales</taxon>
        <taxon>Thermomonosporaceae</taxon>
        <taxon>Actinomadura</taxon>
    </lineage>
</organism>
<evidence type="ECO:0000256" key="4">
    <source>
        <dbReference type="ARBA" id="ARBA00022807"/>
    </source>
</evidence>
<keyword evidence="3" id="KW-0378">Hydrolase</keyword>
<dbReference type="InterPro" id="IPR000064">
    <property type="entry name" value="NLP_P60_dom"/>
</dbReference>
<dbReference type="InterPro" id="IPR038765">
    <property type="entry name" value="Papain-like_cys_pep_sf"/>
</dbReference>
<dbReference type="EMBL" id="RFFG01000185">
    <property type="protein sequence ID" value="RMI33139.1"/>
    <property type="molecule type" value="Genomic_DNA"/>
</dbReference>
<dbReference type="Pfam" id="PF00877">
    <property type="entry name" value="NLPC_P60"/>
    <property type="match status" value="1"/>
</dbReference>
<dbReference type="AlphaFoldDB" id="A0A3M2L671"/>
<evidence type="ECO:0000313" key="8">
    <source>
        <dbReference type="EMBL" id="RMI33139.1"/>
    </source>
</evidence>
<sequence>MATSLTLPQGFADAAPAKPSADEVKKKLTKLNEQVDQAVQQYNKTQSQLKAARKKLTAAKKASDAQQRSYETQRQAIAKMAATAYKNGDTDSVTGFVSAGNPQVVLDQAAVISQLSRNRTGALAQFLAAAQRVAREKAQAQQTLDDVTAKLNDAKKQKADLDKQVKAQKKLLAKLGGQDPTDNGSGGGSGGGGGGHYTGPASGNARKAIDFAYSQMGKPYVYGSDGPNSYDCSGLTEKSWAAAGVDIGRDTYAQWANVKHVSKSDLQPGDLVFFNSLGHVGLYIGNGKMIHAPHTGTVVQIADISSGYYQSAWYGAGRP</sequence>
<comment type="caution">
    <text evidence="8">The sequence shown here is derived from an EMBL/GenBank/DDBJ whole genome shotgun (WGS) entry which is preliminary data.</text>
</comment>
<dbReference type="PANTHER" id="PTHR47053">
    <property type="entry name" value="MUREIN DD-ENDOPEPTIDASE MEPH-RELATED"/>
    <property type="match status" value="1"/>
</dbReference>
<accession>A0A3M2L671</accession>
<gene>
    <name evidence="8" type="ORF">EBO15_41620</name>
</gene>
<evidence type="ECO:0000256" key="5">
    <source>
        <dbReference type="SAM" id="Coils"/>
    </source>
</evidence>
<dbReference type="SUPFAM" id="SSF54001">
    <property type="entry name" value="Cysteine proteinases"/>
    <property type="match status" value="1"/>
</dbReference>
<evidence type="ECO:0000256" key="6">
    <source>
        <dbReference type="SAM" id="MobiDB-lite"/>
    </source>
</evidence>
<feature type="coiled-coil region" evidence="5">
    <location>
        <begin position="130"/>
        <end position="171"/>
    </location>
</feature>
<reference evidence="8 9" key="1">
    <citation type="submission" date="2018-10" db="EMBL/GenBank/DDBJ databases">
        <title>Isolation from soil.</title>
        <authorList>
            <person name="Hu J."/>
        </authorList>
    </citation>
    <scope>NUCLEOTIDE SEQUENCE [LARGE SCALE GENOMIC DNA]</scope>
    <source>
        <strain evidence="8 9">NEAU-Ht49</strain>
    </source>
</reference>
<dbReference type="PANTHER" id="PTHR47053:SF1">
    <property type="entry name" value="MUREIN DD-ENDOPEPTIDASE MEPH-RELATED"/>
    <property type="match status" value="1"/>
</dbReference>
<evidence type="ECO:0000313" key="9">
    <source>
        <dbReference type="Proteomes" id="UP000282674"/>
    </source>
</evidence>
<protein>
    <recommendedName>
        <fullName evidence="7">NlpC/P60 domain-containing protein</fullName>
    </recommendedName>
</protein>
<dbReference type="Gene3D" id="6.10.250.3150">
    <property type="match status" value="1"/>
</dbReference>
<comment type="similarity">
    <text evidence="1">Belongs to the peptidase C40 family.</text>
</comment>
<feature type="region of interest" description="Disordered" evidence="6">
    <location>
        <begin position="173"/>
        <end position="199"/>
    </location>
</feature>
<evidence type="ECO:0000256" key="3">
    <source>
        <dbReference type="ARBA" id="ARBA00022801"/>
    </source>
</evidence>
<keyword evidence="9" id="KW-1185">Reference proteome</keyword>
<keyword evidence="2" id="KW-0645">Protease</keyword>
<dbReference type="RefSeq" id="WP_122199947.1">
    <property type="nucleotide sequence ID" value="NZ_JBHSKC010000007.1"/>
</dbReference>
<name>A0A3M2L671_9ACTN</name>
<feature type="compositionally biased region" description="Gly residues" evidence="6">
    <location>
        <begin position="184"/>
        <end position="197"/>
    </location>
</feature>
<proteinExistence type="inferred from homology"/>